<reference evidence="8 9" key="1">
    <citation type="submission" date="2016-10" db="EMBL/GenBank/DDBJ databases">
        <authorList>
            <person name="de Groot N.N."/>
        </authorList>
    </citation>
    <scope>NUCLEOTIDE SEQUENCE [LARGE SCALE GENOMIC DNA]</scope>
    <source>
        <strain evidence="8 9">DSM 11443</strain>
    </source>
</reference>
<dbReference type="GO" id="GO:0051539">
    <property type="term" value="F:4 iron, 4 sulfur cluster binding"/>
    <property type="evidence" value="ECO:0007669"/>
    <property type="project" value="UniProtKB-KW"/>
</dbReference>
<protein>
    <submittedName>
        <fullName evidence="8">Precorrin-3B synthase</fullName>
    </submittedName>
</protein>
<accession>A0A1I1VY87</accession>
<sequence length="376" mass="40304">MTTPPEIKGWCPGALRPMMSGDGLVVRIRPFGGRLRRAQVDGLATLAAAHGNGLIDLSSRGNIQIRGVREDSHPKLIDGLARMGLVDETPEIESRRNMLVTPFWLTGDSTERFTAELTAALSAEDAPRIPHKFGFAVDTGREPVLQTASADIRLERDAGGGFILLADGLPAGKPVTSDSMVSEALALAHWFVAHRGAHNRMAALLASGQRLPAGFFVPRQRQSYQPKPGFTPLGAMVGLAFGQLQVETLASLAKHGGLRMTPWRMLLVESARQLPEIEDLITDPDDPLLRIVACTGAPRCPQGFIETRPIARQLAPHLSDGQFLHVSGCAKGCAHPRPAPLTVTGTPDGLNLIENGHASDAPARENLTLQDLTKAI</sequence>
<dbReference type="Gene3D" id="3.90.480.10">
    <property type="entry name" value="Sulfite Reductase Hemoprotein,Domain 2"/>
    <property type="match status" value="1"/>
</dbReference>
<keyword evidence="9" id="KW-1185">Reference proteome</keyword>
<dbReference type="OrthoDB" id="7459360at2"/>
<dbReference type="Proteomes" id="UP000198977">
    <property type="component" value="Unassembled WGS sequence"/>
</dbReference>
<keyword evidence="1" id="KW-0004">4Fe-4S</keyword>
<evidence type="ECO:0000256" key="2">
    <source>
        <dbReference type="ARBA" id="ARBA00022617"/>
    </source>
</evidence>
<evidence type="ECO:0000256" key="3">
    <source>
        <dbReference type="ARBA" id="ARBA00022723"/>
    </source>
</evidence>
<evidence type="ECO:0000313" key="9">
    <source>
        <dbReference type="Proteomes" id="UP000198977"/>
    </source>
</evidence>
<dbReference type="NCBIfam" id="TIGR02435">
    <property type="entry name" value="CobG"/>
    <property type="match status" value="1"/>
</dbReference>
<keyword evidence="2" id="KW-0349">Heme</keyword>
<dbReference type="InterPro" id="IPR005117">
    <property type="entry name" value="NiRdtase/SiRdtase_haem-b_fer"/>
</dbReference>
<dbReference type="SUPFAM" id="SSF56014">
    <property type="entry name" value="Nitrite and sulphite reductase 4Fe-4S domain-like"/>
    <property type="match status" value="1"/>
</dbReference>
<evidence type="ECO:0000259" key="7">
    <source>
        <dbReference type="Pfam" id="PF03460"/>
    </source>
</evidence>
<evidence type="ECO:0000256" key="5">
    <source>
        <dbReference type="ARBA" id="ARBA00023004"/>
    </source>
</evidence>
<dbReference type="InterPro" id="IPR036136">
    <property type="entry name" value="Nit/Sulf_reduc_fer-like_dom_sf"/>
</dbReference>
<dbReference type="GO" id="GO:0016491">
    <property type="term" value="F:oxidoreductase activity"/>
    <property type="evidence" value="ECO:0007669"/>
    <property type="project" value="UniProtKB-KW"/>
</dbReference>
<keyword evidence="6" id="KW-0411">Iron-sulfur</keyword>
<evidence type="ECO:0000313" key="8">
    <source>
        <dbReference type="EMBL" id="SFD87729.1"/>
    </source>
</evidence>
<evidence type="ECO:0000256" key="4">
    <source>
        <dbReference type="ARBA" id="ARBA00023002"/>
    </source>
</evidence>
<keyword evidence="5" id="KW-0408">Iron</keyword>
<dbReference type="InterPro" id="IPR045854">
    <property type="entry name" value="NO2/SO3_Rdtase_4Fe4S_sf"/>
</dbReference>
<dbReference type="InterPro" id="IPR051329">
    <property type="entry name" value="NIR_SIR_4Fe-4S"/>
</dbReference>
<dbReference type="EMBL" id="FOMW01000003">
    <property type="protein sequence ID" value="SFD87729.1"/>
    <property type="molecule type" value="Genomic_DNA"/>
</dbReference>
<dbReference type="STRING" id="74348.SAMN04488523_103192"/>
<evidence type="ECO:0000256" key="6">
    <source>
        <dbReference type="ARBA" id="ARBA00023014"/>
    </source>
</evidence>
<keyword evidence="4" id="KW-0560">Oxidoreductase</keyword>
<dbReference type="PANTHER" id="PTHR32439">
    <property type="entry name" value="FERREDOXIN--NITRITE REDUCTASE, CHLOROPLASTIC"/>
    <property type="match status" value="1"/>
</dbReference>
<proteinExistence type="predicted"/>
<dbReference type="SUPFAM" id="SSF55124">
    <property type="entry name" value="Nitrite/Sulfite reductase N-terminal domain-like"/>
    <property type="match status" value="1"/>
</dbReference>
<dbReference type="RefSeq" id="WP_093922812.1">
    <property type="nucleotide sequence ID" value="NZ_FOMW01000003.1"/>
</dbReference>
<gene>
    <name evidence="8" type="ORF">SAMN04488523_103192</name>
</gene>
<organism evidence="8 9">
    <name type="scientific">Sulfitobacter brevis</name>
    <dbReference type="NCBI Taxonomy" id="74348"/>
    <lineage>
        <taxon>Bacteria</taxon>
        <taxon>Pseudomonadati</taxon>
        <taxon>Pseudomonadota</taxon>
        <taxon>Alphaproteobacteria</taxon>
        <taxon>Rhodobacterales</taxon>
        <taxon>Roseobacteraceae</taxon>
        <taxon>Sulfitobacter</taxon>
    </lineage>
</organism>
<dbReference type="Pfam" id="PF03460">
    <property type="entry name" value="NIR_SIR_ferr"/>
    <property type="match status" value="1"/>
</dbReference>
<dbReference type="AlphaFoldDB" id="A0A1I1VY87"/>
<dbReference type="InterPro" id="IPR012798">
    <property type="entry name" value="Cbl_synth_CobG-like"/>
</dbReference>
<dbReference type="PANTHER" id="PTHR32439:SF9">
    <property type="entry name" value="BLR3264 PROTEIN"/>
    <property type="match status" value="1"/>
</dbReference>
<evidence type="ECO:0000256" key="1">
    <source>
        <dbReference type="ARBA" id="ARBA00022485"/>
    </source>
</evidence>
<keyword evidence="3" id="KW-0479">Metal-binding</keyword>
<feature type="domain" description="Nitrite/Sulfite reductase ferredoxin-like" evidence="7">
    <location>
        <begin position="17"/>
        <end position="81"/>
    </location>
</feature>
<dbReference type="GO" id="GO:0046872">
    <property type="term" value="F:metal ion binding"/>
    <property type="evidence" value="ECO:0007669"/>
    <property type="project" value="UniProtKB-KW"/>
</dbReference>
<name>A0A1I1VY87_9RHOB</name>
<dbReference type="Gene3D" id="3.30.413.10">
    <property type="entry name" value="Sulfite Reductase Hemoprotein, domain 1"/>
    <property type="match status" value="2"/>
</dbReference>